<dbReference type="Proteomes" id="UP000199423">
    <property type="component" value="Unassembled WGS sequence"/>
</dbReference>
<sequence length="65" mass="6829">MQPKGTSILVADGGRACVLEATGVGHGLHDDDASEADNPVPPTHELGRAPPGRVYETVGHQRRCQ</sequence>
<evidence type="ECO:0000256" key="1">
    <source>
        <dbReference type="SAM" id="MobiDB-lite"/>
    </source>
</evidence>
<proteinExistence type="predicted"/>
<keyword evidence="3" id="KW-1185">Reference proteome</keyword>
<evidence type="ECO:0000313" key="3">
    <source>
        <dbReference type="Proteomes" id="UP000199423"/>
    </source>
</evidence>
<name>A0A1I7NHS6_9HYPH</name>
<organism evidence="2 3">
    <name type="scientific">Hyphomicrobium facile</name>
    <dbReference type="NCBI Taxonomy" id="51670"/>
    <lineage>
        <taxon>Bacteria</taxon>
        <taxon>Pseudomonadati</taxon>
        <taxon>Pseudomonadota</taxon>
        <taxon>Alphaproteobacteria</taxon>
        <taxon>Hyphomicrobiales</taxon>
        <taxon>Hyphomicrobiaceae</taxon>
        <taxon>Hyphomicrobium</taxon>
    </lineage>
</organism>
<reference evidence="3" key="1">
    <citation type="submission" date="2016-10" db="EMBL/GenBank/DDBJ databases">
        <authorList>
            <person name="Varghese N."/>
            <person name="Submissions S."/>
        </authorList>
    </citation>
    <scope>NUCLEOTIDE SEQUENCE [LARGE SCALE GENOMIC DNA]</scope>
    <source>
        <strain evidence="3">DSM 1565</strain>
    </source>
</reference>
<dbReference type="AlphaFoldDB" id="A0A1I7NHS6"/>
<feature type="region of interest" description="Disordered" evidence="1">
    <location>
        <begin position="27"/>
        <end position="65"/>
    </location>
</feature>
<dbReference type="EMBL" id="FPCH01000002">
    <property type="protein sequence ID" value="SFV34212.1"/>
    <property type="molecule type" value="Genomic_DNA"/>
</dbReference>
<gene>
    <name evidence="2" type="ORF">SAMN04488557_2254</name>
</gene>
<accession>A0A1I7NHS6</accession>
<dbReference type="STRING" id="51670.SAMN04488557_2254"/>
<protein>
    <submittedName>
        <fullName evidence="2">Uncharacterized protein</fullName>
    </submittedName>
</protein>
<evidence type="ECO:0000313" key="2">
    <source>
        <dbReference type="EMBL" id="SFV34212.1"/>
    </source>
</evidence>